<sequence length="41" mass="4469">MTRVNVNNQTKEPAIEKALKFTIAVAAMGIFLCVVFMAKGL</sequence>
<dbReference type="EMBL" id="LAZR01000017">
    <property type="protein sequence ID" value="KKO06102.1"/>
    <property type="molecule type" value="Genomic_DNA"/>
</dbReference>
<reference evidence="2" key="1">
    <citation type="journal article" date="2015" name="Nature">
        <title>Complex archaea that bridge the gap between prokaryotes and eukaryotes.</title>
        <authorList>
            <person name="Spang A."/>
            <person name="Saw J.H."/>
            <person name="Jorgensen S.L."/>
            <person name="Zaremba-Niedzwiedzka K."/>
            <person name="Martijn J."/>
            <person name="Lind A.E."/>
            <person name="van Eijk R."/>
            <person name="Schleper C."/>
            <person name="Guy L."/>
            <person name="Ettema T.J."/>
        </authorList>
    </citation>
    <scope>NUCLEOTIDE SEQUENCE</scope>
</reference>
<organism evidence="2">
    <name type="scientific">marine sediment metagenome</name>
    <dbReference type="NCBI Taxonomy" id="412755"/>
    <lineage>
        <taxon>unclassified sequences</taxon>
        <taxon>metagenomes</taxon>
        <taxon>ecological metagenomes</taxon>
    </lineage>
</organism>
<gene>
    <name evidence="2" type="ORF">LCGC14_0071150</name>
</gene>
<proteinExistence type="predicted"/>
<feature type="transmembrane region" description="Helical" evidence="1">
    <location>
        <begin position="21"/>
        <end position="38"/>
    </location>
</feature>
<keyword evidence="1" id="KW-1133">Transmembrane helix</keyword>
<evidence type="ECO:0000256" key="1">
    <source>
        <dbReference type="SAM" id="Phobius"/>
    </source>
</evidence>
<accession>A0A0F9Y2J2</accession>
<keyword evidence="1" id="KW-0812">Transmembrane</keyword>
<evidence type="ECO:0000313" key="2">
    <source>
        <dbReference type="EMBL" id="KKO06102.1"/>
    </source>
</evidence>
<keyword evidence="1" id="KW-0472">Membrane</keyword>
<protein>
    <submittedName>
        <fullName evidence="2">Uncharacterized protein</fullName>
    </submittedName>
</protein>
<comment type="caution">
    <text evidence="2">The sequence shown here is derived from an EMBL/GenBank/DDBJ whole genome shotgun (WGS) entry which is preliminary data.</text>
</comment>
<name>A0A0F9Y2J2_9ZZZZ</name>
<dbReference type="AlphaFoldDB" id="A0A0F9Y2J2"/>